<dbReference type="GO" id="GO:0004984">
    <property type="term" value="F:olfactory receptor activity"/>
    <property type="evidence" value="ECO:0007669"/>
    <property type="project" value="InterPro"/>
</dbReference>
<feature type="transmembrane region" description="Helical" evidence="10">
    <location>
        <begin position="189"/>
        <end position="217"/>
    </location>
</feature>
<protein>
    <recommendedName>
        <fullName evidence="10">Olfactory receptor</fullName>
    </recommendedName>
</protein>
<evidence type="ECO:0000256" key="8">
    <source>
        <dbReference type="ARBA" id="ARBA00023224"/>
    </source>
</evidence>
<proteinExistence type="inferred from homology"/>
<comment type="subcellular location">
    <subcellularLocation>
        <location evidence="1 10">Cell membrane</location>
        <topology evidence="1 10">Multi-pass membrane protein</topology>
    </subcellularLocation>
</comment>
<dbReference type="GO" id="GO:0005886">
    <property type="term" value="C:plasma membrane"/>
    <property type="evidence" value="ECO:0007669"/>
    <property type="project" value="UniProtKB-SubCell"/>
</dbReference>
<keyword evidence="5 10" id="KW-0552">Olfaction</keyword>
<keyword evidence="4 9" id="KW-0812">Transmembrane</keyword>
<dbReference type="InterPro" id="IPR000276">
    <property type="entry name" value="GPCR_Rhodpsn"/>
</dbReference>
<dbReference type="PRINTS" id="PR00237">
    <property type="entry name" value="GPCRRHODOPSN"/>
</dbReference>
<dbReference type="SUPFAM" id="SSF81321">
    <property type="entry name" value="Family A G protein-coupled receptor-like"/>
    <property type="match status" value="1"/>
</dbReference>
<keyword evidence="2 10" id="KW-1003">Cell membrane</keyword>
<keyword evidence="8 9" id="KW-0807">Transducer</keyword>
<evidence type="ECO:0000256" key="4">
    <source>
        <dbReference type="ARBA" id="ARBA00022692"/>
    </source>
</evidence>
<evidence type="ECO:0000256" key="7">
    <source>
        <dbReference type="ARBA" id="ARBA00023136"/>
    </source>
</evidence>
<evidence type="ECO:0000256" key="10">
    <source>
        <dbReference type="RuleBase" id="RU363047"/>
    </source>
</evidence>
<feature type="domain" description="G-protein coupled receptors family 1 profile" evidence="11">
    <location>
        <begin position="32"/>
        <end position="281"/>
    </location>
</feature>
<feature type="transmembrane region" description="Helical" evidence="10">
    <location>
        <begin position="229"/>
        <end position="251"/>
    </location>
</feature>
<evidence type="ECO:0000259" key="11">
    <source>
        <dbReference type="PROSITE" id="PS50262"/>
    </source>
</evidence>
<evidence type="ECO:0000313" key="12">
    <source>
        <dbReference type="EMBL" id="DBA22728.1"/>
    </source>
</evidence>
<gene>
    <name evidence="12" type="ORF">GDO54_013737</name>
</gene>
<keyword evidence="9" id="KW-0297">G-protein coupled receptor</keyword>
<dbReference type="SMART" id="SM01381">
    <property type="entry name" value="7TM_GPCR_Srsx"/>
    <property type="match status" value="1"/>
</dbReference>
<feature type="transmembrane region" description="Helical" evidence="10">
    <location>
        <begin position="131"/>
        <end position="154"/>
    </location>
</feature>
<keyword evidence="6 10" id="KW-1133">Transmembrane helix</keyword>
<keyword evidence="9" id="KW-0675">Receptor</keyword>
<dbReference type="PANTHER" id="PTHR26453">
    <property type="entry name" value="OLFACTORY RECEPTOR"/>
    <property type="match status" value="1"/>
</dbReference>
<evidence type="ECO:0000256" key="3">
    <source>
        <dbReference type="ARBA" id="ARBA00022606"/>
    </source>
</evidence>
<evidence type="ECO:0000256" key="9">
    <source>
        <dbReference type="RuleBase" id="RU000688"/>
    </source>
</evidence>
<organism evidence="12 13">
    <name type="scientific">Pyxicephalus adspersus</name>
    <name type="common">African bullfrog</name>
    <dbReference type="NCBI Taxonomy" id="30357"/>
    <lineage>
        <taxon>Eukaryota</taxon>
        <taxon>Metazoa</taxon>
        <taxon>Chordata</taxon>
        <taxon>Craniata</taxon>
        <taxon>Vertebrata</taxon>
        <taxon>Euteleostomi</taxon>
        <taxon>Amphibia</taxon>
        <taxon>Batrachia</taxon>
        <taxon>Anura</taxon>
        <taxon>Neobatrachia</taxon>
        <taxon>Ranoidea</taxon>
        <taxon>Pyxicephalidae</taxon>
        <taxon>Pyxicephalinae</taxon>
        <taxon>Pyxicephalus</taxon>
    </lineage>
</organism>
<dbReference type="GO" id="GO:0004930">
    <property type="term" value="F:G protein-coupled receptor activity"/>
    <property type="evidence" value="ECO:0007669"/>
    <property type="project" value="UniProtKB-KW"/>
</dbReference>
<keyword evidence="3 10" id="KW-0716">Sensory transduction</keyword>
<feature type="transmembrane region" description="Helical" evidence="10">
    <location>
        <begin position="50"/>
        <end position="69"/>
    </location>
</feature>
<dbReference type="FunFam" id="1.20.1070.10:FF:000001">
    <property type="entry name" value="Olfactory receptor"/>
    <property type="match status" value="1"/>
</dbReference>
<evidence type="ECO:0000256" key="2">
    <source>
        <dbReference type="ARBA" id="ARBA00022475"/>
    </source>
</evidence>
<dbReference type="InterPro" id="IPR017452">
    <property type="entry name" value="GPCR_Rhodpsn_7TM"/>
</dbReference>
<dbReference type="Pfam" id="PF13853">
    <property type="entry name" value="7tm_4"/>
    <property type="match status" value="1"/>
</dbReference>
<dbReference type="PROSITE" id="PS50262">
    <property type="entry name" value="G_PROTEIN_RECEP_F1_2"/>
    <property type="match status" value="1"/>
</dbReference>
<name>A0AAV3AB55_PYXAD</name>
<feature type="transmembrane region" description="Helical" evidence="10">
    <location>
        <begin position="89"/>
        <end position="111"/>
    </location>
</feature>
<reference evidence="12" key="1">
    <citation type="thesis" date="2020" institute="ProQuest LLC" country="789 East Eisenhower Parkway, Ann Arbor, MI, USA">
        <title>Comparative Genomics and Chromosome Evolution.</title>
        <authorList>
            <person name="Mudd A.B."/>
        </authorList>
    </citation>
    <scope>NUCLEOTIDE SEQUENCE</scope>
    <source>
        <strain evidence="12">1538</strain>
        <tissue evidence="12">Blood</tissue>
    </source>
</reference>
<dbReference type="CDD" id="cd13954">
    <property type="entry name" value="7tmA_OR"/>
    <property type="match status" value="1"/>
</dbReference>
<keyword evidence="13" id="KW-1185">Reference proteome</keyword>
<evidence type="ECO:0000256" key="1">
    <source>
        <dbReference type="ARBA" id="ARBA00004651"/>
    </source>
</evidence>
<comment type="caution">
    <text evidence="12">The sequence shown here is derived from an EMBL/GenBank/DDBJ whole genome shotgun (WGS) entry which is preliminary data.</text>
</comment>
<comment type="similarity">
    <text evidence="9">Belongs to the G-protein coupled receptor 1 family.</text>
</comment>
<dbReference type="AlphaFoldDB" id="A0AAV3AB55"/>
<dbReference type="Proteomes" id="UP001181693">
    <property type="component" value="Unassembled WGS sequence"/>
</dbReference>
<feature type="transmembrane region" description="Helical" evidence="10">
    <location>
        <begin position="266"/>
        <end position="284"/>
    </location>
</feature>
<dbReference type="Gene3D" id="1.20.1070.10">
    <property type="entry name" value="Rhodopsin 7-helix transmembrane proteins"/>
    <property type="match status" value="1"/>
</dbReference>
<keyword evidence="7 10" id="KW-0472">Membrane</keyword>
<dbReference type="InterPro" id="IPR000725">
    <property type="entry name" value="Olfact_rcpt"/>
</dbReference>
<dbReference type="EMBL" id="DYDO01000006">
    <property type="protein sequence ID" value="DBA22728.1"/>
    <property type="molecule type" value="Genomic_DNA"/>
</dbReference>
<evidence type="ECO:0000313" key="13">
    <source>
        <dbReference type="Proteomes" id="UP001181693"/>
    </source>
</evidence>
<accession>A0AAV3AB55</accession>
<evidence type="ECO:0000256" key="5">
    <source>
        <dbReference type="ARBA" id="ARBA00022725"/>
    </source>
</evidence>
<feature type="transmembrane region" description="Helical" evidence="10">
    <location>
        <begin position="12"/>
        <end position="38"/>
    </location>
</feature>
<evidence type="ECO:0000256" key="6">
    <source>
        <dbReference type="ARBA" id="ARBA00022989"/>
    </source>
</evidence>
<sequence length="303" mass="34311">MDFTILGFSVLMSFPILTFIIVLIIYVFNVVGNTLIIMTSVTDHNLHKPMYILLGNLSLVDMFLTSVTLPKTMQLLLSLKKTICFICCIAQMYFFLAVGGAESFLLALMSYDRYLAVCNPLRYQVIMTHKFCTVMVLGCWFGGFSSVLLPVILISQLPFCQSHDINHFICDVPPIIQLACSDIQQLEKLIFFTAIIVILGSFSVIVISYFLILMTILKIPTSTGKKKTFSTCSSHLTAISIYFGTIIFMYIRPKSKSNLDMDKQTAVFYSVVTPTLNPLIYTLRNNEFKSSLQRLVRRRLAPF</sequence>
<dbReference type="PROSITE" id="PS00237">
    <property type="entry name" value="G_PROTEIN_RECEP_F1_1"/>
    <property type="match status" value="1"/>
</dbReference>
<dbReference type="PRINTS" id="PR00245">
    <property type="entry name" value="OLFACTORYR"/>
</dbReference>